<comment type="caution">
    <text evidence="2">The sequence shown here is derived from an EMBL/GenBank/DDBJ whole genome shotgun (WGS) entry which is preliminary data.</text>
</comment>
<feature type="transmembrane region" description="Helical" evidence="1">
    <location>
        <begin position="44"/>
        <end position="63"/>
    </location>
</feature>
<keyword evidence="1" id="KW-0472">Membrane</keyword>
<dbReference type="Proteomes" id="UP000283128">
    <property type="component" value="Unassembled WGS sequence"/>
</dbReference>
<organism evidence="2 3">
    <name type="scientific">Streptomyces antnestii</name>
    <dbReference type="NCBI Taxonomy" id="2494256"/>
    <lineage>
        <taxon>Bacteria</taxon>
        <taxon>Bacillati</taxon>
        <taxon>Actinomycetota</taxon>
        <taxon>Actinomycetes</taxon>
        <taxon>Kitasatosporales</taxon>
        <taxon>Streptomycetaceae</taxon>
        <taxon>Streptomyces</taxon>
    </lineage>
</organism>
<reference evidence="2 3" key="1">
    <citation type="submission" date="2019-01" db="EMBL/GenBank/DDBJ databases">
        <title>Genome sequences of Streptomyces and Rhizobium isolates collected from root and soil.</title>
        <authorList>
            <person name="Chhettri S."/>
            <person name="Sevigny J.L."/>
            <person name="Sen A."/>
            <person name="Ennis N."/>
            <person name="Tisa L."/>
        </authorList>
    </citation>
    <scope>NUCLEOTIDE SEQUENCE [LARGE SCALE GENOMIC DNA]</scope>
    <source>
        <strain evidence="2 3">San01</strain>
    </source>
</reference>
<dbReference type="EMBL" id="RZYA01000007">
    <property type="protein sequence ID" value="RVU23945.1"/>
    <property type="molecule type" value="Genomic_DNA"/>
</dbReference>
<sequence>MTATTPQTSAAAPARPAATPRAARFADLLAAEWLKLWSLRSMRWTFGLTALGLVALNANAALADYQNWPHYDPRIKAVFVPEWSYNDTFTNNAGLVLMLIMGSVGAITVVGEYGTGLIRTTFAAVPARRSVMAAKAIVLTGVTLVYGAVASTASFAVSQAILSGRHLGLPFDYPGAWRGIVASALLAPVCALVGLGLGALIRHSATTMVASAVVLLLLPNMVSEDRRWSAAISHALPQRAWQRLSEVDAVPQHVPYPATVGGAWAVYVLWPLVAVAVALVVVDRRDV</sequence>
<feature type="transmembrane region" description="Helical" evidence="1">
    <location>
        <begin position="177"/>
        <end position="198"/>
    </location>
</feature>
<proteinExistence type="predicted"/>
<protein>
    <submittedName>
        <fullName evidence="2">ABC transporter permease</fullName>
    </submittedName>
</protein>
<feature type="transmembrane region" description="Helical" evidence="1">
    <location>
        <begin position="205"/>
        <end position="222"/>
    </location>
</feature>
<accession>A0A3S2WJ85</accession>
<dbReference type="RefSeq" id="WP_127829240.1">
    <property type="nucleotide sequence ID" value="NZ_RZYA01000007.1"/>
</dbReference>
<evidence type="ECO:0000313" key="2">
    <source>
        <dbReference type="EMBL" id="RVU23945.1"/>
    </source>
</evidence>
<keyword evidence="1" id="KW-1133">Transmembrane helix</keyword>
<feature type="transmembrane region" description="Helical" evidence="1">
    <location>
        <begin position="264"/>
        <end position="282"/>
    </location>
</feature>
<feature type="transmembrane region" description="Helical" evidence="1">
    <location>
        <begin position="93"/>
        <end position="115"/>
    </location>
</feature>
<gene>
    <name evidence="2" type="ORF">EOT10_18060</name>
</gene>
<dbReference type="OrthoDB" id="3480265at2"/>
<keyword evidence="3" id="KW-1185">Reference proteome</keyword>
<keyword evidence="1" id="KW-0812">Transmembrane</keyword>
<dbReference type="AlphaFoldDB" id="A0A3S2WJ85"/>
<name>A0A3S2WJ85_9ACTN</name>
<evidence type="ECO:0000313" key="3">
    <source>
        <dbReference type="Proteomes" id="UP000283128"/>
    </source>
</evidence>
<evidence type="ECO:0000256" key="1">
    <source>
        <dbReference type="SAM" id="Phobius"/>
    </source>
</evidence>
<feature type="transmembrane region" description="Helical" evidence="1">
    <location>
        <begin position="136"/>
        <end position="157"/>
    </location>
</feature>